<reference evidence="3" key="1">
    <citation type="submission" date="2018-09" db="EMBL/GenBank/DDBJ databases">
        <authorList>
            <person name="Zhu H."/>
        </authorList>
    </citation>
    <scope>NUCLEOTIDE SEQUENCE [LARGE SCALE GENOMIC DNA]</scope>
    <source>
        <strain evidence="3">K1R23-30</strain>
    </source>
</reference>
<dbReference type="EMBL" id="QYUO01000003">
    <property type="protein sequence ID" value="RJF92503.1"/>
    <property type="molecule type" value="Genomic_DNA"/>
</dbReference>
<keyword evidence="3" id="KW-1185">Reference proteome</keyword>
<dbReference type="AlphaFoldDB" id="A0A3A3G359"/>
<keyword evidence="1" id="KW-0732">Signal</keyword>
<comment type="caution">
    <text evidence="2">The sequence shown here is derived from an EMBL/GenBank/DDBJ whole genome shotgun (WGS) entry which is preliminary data.</text>
</comment>
<dbReference type="RefSeq" id="WP_119772403.1">
    <property type="nucleotide sequence ID" value="NZ_QYUO01000003.1"/>
</dbReference>
<protein>
    <submittedName>
        <fullName evidence="2">Uncharacterized protein</fullName>
    </submittedName>
</protein>
<evidence type="ECO:0000256" key="1">
    <source>
        <dbReference type="SAM" id="SignalP"/>
    </source>
</evidence>
<gene>
    <name evidence="2" type="ORF">D3871_28295</name>
</gene>
<evidence type="ECO:0000313" key="2">
    <source>
        <dbReference type="EMBL" id="RJF92503.1"/>
    </source>
</evidence>
<feature type="signal peptide" evidence="1">
    <location>
        <begin position="1"/>
        <end position="22"/>
    </location>
</feature>
<sequence>MKKVLTTIAASTLMSLGGLASAAEPVQLSDSQMDSVAAGQTSIATTSGFALIGTVASGADTSTYARYRWGSVTKITTASSASLASGVFVATTASAGSSF</sequence>
<organism evidence="2 3">
    <name type="scientific">Noviherbaspirillum saxi</name>
    <dbReference type="NCBI Taxonomy" id="2320863"/>
    <lineage>
        <taxon>Bacteria</taxon>
        <taxon>Pseudomonadati</taxon>
        <taxon>Pseudomonadota</taxon>
        <taxon>Betaproteobacteria</taxon>
        <taxon>Burkholderiales</taxon>
        <taxon>Oxalobacteraceae</taxon>
        <taxon>Noviherbaspirillum</taxon>
    </lineage>
</organism>
<evidence type="ECO:0000313" key="3">
    <source>
        <dbReference type="Proteomes" id="UP000265955"/>
    </source>
</evidence>
<feature type="chain" id="PRO_5017442417" evidence="1">
    <location>
        <begin position="23"/>
        <end position="99"/>
    </location>
</feature>
<dbReference type="Proteomes" id="UP000265955">
    <property type="component" value="Unassembled WGS sequence"/>
</dbReference>
<name>A0A3A3G359_9BURK</name>
<accession>A0A3A3G359</accession>
<proteinExistence type="predicted"/>